<comment type="caution">
    <text evidence="6">The sequence shown here is derived from an EMBL/GenBank/DDBJ whole genome shotgun (WGS) entry which is preliminary data.</text>
</comment>
<evidence type="ECO:0000256" key="3">
    <source>
        <dbReference type="ARBA" id="ARBA00022989"/>
    </source>
</evidence>
<dbReference type="AlphaFoldDB" id="A0AAV5SEP6"/>
<dbReference type="EMBL" id="BTSX01000001">
    <property type="protein sequence ID" value="GMS78504.1"/>
    <property type="molecule type" value="Genomic_DNA"/>
</dbReference>
<keyword evidence="7" id="KW-1185">Reference proteome</keyword>
<keyword evidence="4 5" id="KW-0472">Membrane</keyword>
<feature type="non-terminal residue" evidence="6">
    <location>
        <position position="1"/>
    </location>
</feature>
<dbReference type="Pfam" id="PF10292">
    <property type="entry name" value="7TM_GPCR_Srab"/>
    <property type="match status" value="1"/>
</dbReference>
<reference evidence="6" key="1">
    <citation type="submission" date="2023-10" db="EMBL/GenBank/DDBJ databases">
        <title>Genome assembly of Pristionchus species.</title>
        <authorList>
            <person name="Yoshida K."/>
            <person name="Sommer R.J."/>
        </authorList>
    </citation>
    <scope>NUCLEOTIDE SEQUENCE</scope>
    <source>
        <strain evidence="6">RS0144</strain>
    </source>
</reference>
<protein>
    <recommendedName>
        <fullName evidence="8">G protein-coupled receptor</fullName>
    </recommendedName>
</protein>
<name>A0AAV5SEP6_9BILA</name>
<keyword evidence="2 5" id="KW-0812">Transmembrane</keyword>
<evidence type="ECO:0000256" key="1">
    <source>
        <dbReference type="ARBA" id="ARBA00004141"/>
    </source>
</evidence>
<sequence length="267" mass="30723">LIFFRLLTSGIAIVTFRKFVAHKSLKKLLNLHGFWTFVLCLSTFAEGCQQAYAYLTLKDSSDLLLIPRQCFHRMLPQFFGICGSVSSLLVMSFERYEASRNISTYESSTTQHGLKFVAIHVKIAYLLCPLHSCVCGWKAYPNPCYGKNSLCPRIILFSQALLFNSELFVIFFCSKMLKRNESLYASDASRHITLSERYQLSENIRVIRLLLPIDTINMVYLQGIALPLIFFFCHRNKQLSEMRIFATNTTTGQKLITTYDQEITKGW</sequence>
<dbReference type="InterPro" id="IPR053286">
    <property type="entry name" value="Nematode_rcpt-like_srab"/>
</dbReference>
<evidence type="ECO:0000256" key="5">
    <source>
        <dbReference type="SAM" id="Phobius"/>
    </source>
</evidence>
<dbReference type="GO" id="GO:0016020">
    <property type="term" value="C:membrane"/>
    <property type="evidence" value="ECO:0007669"/>
    <property type="project" value="UniProtKB-SubCell"/>
</dbReference>
<dbReference type="InterPro" id="IPR019408">
    <property type="entry name" value="7TM_GPCR_serpentine_rcpt_Srab"/>
</dbReference>
<evidence type="ECO:0000256" key="4">
    <source>
        <dbReference type="ARBA" id="ARBA00023136"/>
    </source>
</evidence>
<evidence type="ECO:0000313" key="6">
    <source>
        <dbReference type="EMBL" id="GMS78504.1"/>
    </source>
</evidence>
<accession>A0AAV5SEP6</accession>
<gene>
    <name evidence="6" type="ORF">PENTCL1PPCAC_679</name>
</gene>
<evidence type="ECO:0000256" key="2">
    <source>
        <dbReference type="ARBA" id="ARBA00022692"/>
    </source>
</evidence>
<keyword evidence="3 5" id="KW-1133">Transmembrane helix</keyword>
<feature type="transmembrane region" description="Helical" evidence="5">
    <location>
        <begin position="215"/>
        <end position="233"/>
    </location>
</feature>
<evidence type="ECO:0000313" key="7">
    <source>
        <dbReference type="Proteomes" id="UP001432027"/>
    </source>
</evidence>
<organism evidence="6 7">
    <name type="scientific">Pristionchus entomophagus</name>
    <dbReference type="NCBI Taxonomy" id="358040"/>
    <lineage>
        <taxon>Eukaryota</taxon>
        <taxon>Metazoa</taxon>
        <taxon>Ecdysozoa</taxon>
        <taxon>Nematoda</taxon>
        <taxon>Chromadorea</taxon>
        <taxon>Rhabditida</taxon>
        <taxon>Rhabditina</taxon>
        <taxon>Diplogasteromorpha</taxon>
        <taxon>Diplogasteroidea</taxon>
        <taxon>Neodiplogasteridae</taxon>
        <taxon>Pristionchus</taxon>
    </lineage>
</organism>
<dbReference type="PANTHER" id="PTHR46561:SF11">
    <property type="entry name" value="SERPENTINE RECEPTOR CLASS ALPHA_BETA-14"/>
    <property type="match status" value="1"/>
</dbReference>
<dbReference type="PANTHER" id="PTHR46561">
    <property type="entry name" value="SERPENTINE RECEPTOR, CLASS AB (CLASS A-LIKE)-RELATED"/>
    <property type="match status" value="1"/>
</dbReference>
<proteinExistence type="predicted"/>
<comment type="subcellular location">
    <subcellularLocation>
        <location evidence="1">Membrane</location>
        <topology evidence="1">Multi-pass membrane protein</topology>
    </subcellularLocation>
</comment>
<dbReference type="Proteomes" id="UP001432027">
    <property type="component" value="Unassembled WGS sequence"/>
</dbReference>
<evidence type="ECO:0008006" key="8">
    <source>
        <dbReference type="Google" id="ProtNLM"/>
    </source>
</evidence>